<protein>
    <submittedName>
        <fullName evidence="2">Uncharacterized protein</fullName>
    </submittedName>
</protein>
<sequence>MVALAPAAPALATTAPDGDDRGSGRDNATGPAPGVGAPAGNTATGTTMTRRKLPNVIYRRSYVANIEEEDLRTAIERNRRGESIVVEGFSKRGSTRVFELLLLDRDRALRLLSQLDETSDRTERWTFIQRAASFASDEHDNLLAPETDDLSVILFPDAPPSRSRVEKINALNRFEGLLRGWMRHPMDGTLETPGLPDG</sequence>
<organism evidence="2 3">
    <name type="scientific">Roseovarius indicus</name>
    <dbReference type="NCBI Taxonomy" id="540747"/>
    <lineage>
        <taxon>Bacteria</taxon>
        <taxon>Pseudomonadati</taxon>
        <taxon>Pseudomonadota</taxon>
        <taxon>Alphaproteobacteria</taxon>
        <taxon>Rhodobacterales</taxon>
        <taxon>Roseobacteraceae</taxon>
        <taxon>Roseovarius</taxon>
    </lineage>
</organism>
<feature type="compositionally biased region" description="Low complexity" evidence="1">
    <location>
        <begin position="28"/>
        <end position="47"/>
    </location>
</feature>
<dbReference type="RefSeq" id="WP_057817750.1">
    <property type="nucleotide sequence ID" value="NZ_CP031598.1"/>
</dbReference>
<proteinExistence type="predicted"/>
<dbReference type="AlphaFoldDB" id="A0A0T5P5X1"/>
<feature type="compositionally biased region" description="Low complexity" evidence="1">
    <location>
        <begin position="1"/>
        <end position="16"/>
    </location>
</feature>
<dbReference type="Proteomes" id="UP000051401">
    <property type="component" value="Unassembled WGS sequence"/>
</dbReference>
<feature type="region of interest" description="Disordered" evidence="1">
    <location>
        <begin position="1"/>
        <end position="48"/>
    </location>
</feature>
<gene>
    <name evidence="2" type="ORF">XM52_17145</name>
</gene>
<reference evidence="2 3" key="1">
    <citation type="submission" date="2015-04" db="EMBL/GenBank/DDBJ databases">
        <title>The draft genome sequence of Roseovarius indicus B108T.</title>
        <authorList>
            <person name="Li G."/>
            <person name="Lai Q."/>
            <person name="Shao Z."/>
            <person name="Yan P."/>
        </authorList>
    </citation>
    <scope>NUCLEOTIDE SEQUENCE [LARGE SCALE GENOMIC DNA]</scope>
    <source>
        <strain evidence="2 3">B108</strain>
    </source>
</reference>
<keyword evidence="3" id="KW-1185">Reference proteome</keyword>
<accession>A0A0T5P5X1</accession>
<comment type="caution">
    <text evidence="2">The sequence shown here is derived from an EMBL/GenBank/DDBJ whole genome shotgun (WGS) entry which is preliminary data.</text>
</comment>
<evidence type="ECO:0000313" key="3">
    <source>
        <dbReference type="Proteomes" id="UP000051401"/>
    </source>
</evidence>
<evidence type="ECO:0000313" key="2">
    <source>
        <dbReference type="EMBL" id="KRS16626.1"/>
    </source>
</evidence>
<dbReference type="PATRIC" id="fig|540747.5.peg.1162"/>
<dbReference type="EMBL" id="LAXI01000012">
    <property type="protein sequence ID" value="KRS16626.1"/>
    <property type="molecule type" value="Genomic_DNA"/>
</dbReference>
<evidence type="ECO:0000256" key="1">
    <source>
        <dbReference type="SAM" id="MobiDB-lite"/>
    </source>
</evidence>
<name>A0A0T5P5X1_9RHOB</name>